<dbReference type="PROSITE" id="PS51339">
    <property type="entry name" value="PPASE_MYOTUBULARIN"/>
    <property type="match status" value="1"/>
</dbReference>
<feature type="binding site" evidence="3">
    <location>
        <begin position="1057"/>
        <end position="1058"/>
    </location>
    <ligand>
        <name>substrate</name>
    </ligand>
</feature>
<dbReference type="PROSITE" id="PS00383">
    <property type="entry name" value="TYR_PHOSPHATASE_1"/>
    <property type="match status" value="1"/>
</dbReference>
<dbReference type="InterPro" id="IPR001849">
    <property type="entry name" value="PH_domain"/>
</dbReference>
<dbReference type="GeneID" id="31366590"/>
<evidence type="ECO:0000256" key="3">
    <source>
        <dbReference type="PIRSR" id="PIRSR630564-2"/>
    </source>
</evidence>
<protein>
    <submittedName>
        <fullName evidence="8">GRAM domain-containing protein</fullName>
    </submittedName>
</protein>
<dbReference type="Proteomes" id="UP000001396">
    <property type="component" value="Unassembled WGS sequence"/>
</dbReference>
<evidence type="ECO:0000259" key="6">
    <source>
        <dbReference type="PROSITE" id="PS50195"/>
    </source>
</evidence>
<dbReference type="RefSeq" id="XP_020427749.1">
    <property type="nucleotide sequence ID" value="XM_020581879.1"/>
</dbReference>
<feature type="compositionally biased region" description="Low complexity" evidence="4">
    <location>
        <begin position="598"/>
        <end position="610"/>
    </location>
</feature>
<feature type="region of interest" description="Disordered" evidence="4">
    <location>
        <begin position="1"/>
        <end position="37"/>
    </location>
</feature>
<dbReference type="SMART" id="SM00233">
    <property type="entry name" value="PH"/>
    <property type="match status" value="1"/>
</dbReference>
<dbReference type="OMA" id="HHLYSCR"/>
<organism evidence="8 9">
    <name type="scientific">Heterostelium pallidum (strain ATCC 26659 / Pp 5 / PN500)</name>
    <name type="common">Cellular slime mold</name>
    <name type="synonym">Polysphondylium pallidum</name>
    <dbReference type="NCBI Taxonomy" id="670386"/>
    <lineage>
        <taxon>Eukaryota</taxon>
        <taxon>Amoebozoa</taxon>
        <taxon>Evosea</taxon>
        <taxon>Eumycetozoa</taxon>
        <taxon>Dictyostelia</taxon>
        <taxon>Acytosteliales</taxon>
        <taxon>Acytosteliaceae</taxon>
        <taxon>Heterostelium</taxon>
    </lineage>
</organism>
<feature type="region of interest" description="Disordered" evidence="4">
    <location>
        <begin position="105"/>
        <end position="234"/>
    </location>
</feature>
<feature type="compositionally biased region" description="Low complexity" evidence="4">
    <location>
        <begin position="1"/>
        <end position="15"/>
    </location>
</feature>
<dbReference type="STRING" id="670386.D3BT00"/>
<dbReference type="Pfam" id="PF00169">
    <property type="entry name" value="PH"/>
    <property type="match status" value="1"/>
</dbReference>
<feature type="compositionally biased region" description="Polar residues" evidence="4">
    <location>
        <begin position="213"/>
        <end position="229"/>
    </location>
</feature>
<feature type="region of interest" description="Disordered" evidence="4">
    <location>
        <begin position="577"/>
        <end position="611"/>
    </location>
</feature>
<feature type="domain" description="Myotubularin phosphatase" evidence="7">
    <location>
        <begin position="906"/>
        <end position="1283"/>
    </location>
</feature>
<dbReference type="SMART" id="SM00404">
    <property type="entry name" value="PTPc_motif"/>
    <property type="match status" value="1"/>
</dbReference>
<evidence type="ECO:0000313" key="9">
    <source>
        <dbReference type="Proteomes" id="UP000001396"/>
    </source>
</evidence>
<dbReference type="GO" id="GO:0004438">
    <property type="term" value="F:phosphatidylinositol-3-phosphate phosphatase activity"/>
    <property type="evidence" value="ECO:0007669"/>
    <property type="project" value="TreeGrafter"/>
</dbReference>
<evidence type="ECO:0000259" key="5">
    <source>
        <dbReference type="PROSITE" id="PS50003"/>
    </source>
</evidence>
<feature type="region of interest" description="Disordered" evidence="4">
    <location>
        <begin position="49"/>
        <end position="82"/>
    </location>
</feature>
<dbReference type="SMART" id="SM00312">
    <property type="entry name" value="PX"/>
    <property type="match status" value="1"/>
</dbReference>
<feature type="compositionally biased region" description="Acidic residues" evidence="4">
    <location>
        <begin position="68"/>
        <end position="77"/>
    </location>
</feature>
<dbReference type="CDD" id="cd06093">
    <property type="entry name" value="PX_domain"/>
    <property type="match status" value="1"/>
</dbReference>
<dbReference type="InterPro" id="IPR029021">
    <property type="entry name" value="Prot-tyrosine_phosphatase-like"/>
</dbReference>
<feature type="region of interest" description="Disordered" evidence="4">
    <location>
        <begin position="688"/>
        <end position="717"/>
    </location>
</feature>
<dbReference type="FunCoup" id="D3BT00">
    <property type="interactions" value="32"/>
</dbReference>
<dbReference type="InterPro" id="IPR016130">
    <property type="entry name" value="Tyr_Pase_AS"/>
</dbReference>
<dbReference type="EMBL" id="ADBJ01000054">
    <property type="protein sequence ID" value="EFA75615.1"/>
    <property type="molecule type" value="Genomic_DNA"/>
</dbReference>
<dbReference type="Pfam" id="PF00787">
    <property type="entry name" value="PX"/>
    <property type="match status" value="1"/>
</dbReference>
<dbReference type="InParanoid" id="D3BT00"/>
<feature type="compositionally biased region" description="Low complexity" evidence="4">
    <location>
        <begin position="105"/>
        <end position="127"/>
    </location>
</feature>
<dbReference type="GO" id="GO:0035091">
    <property type="term" value="F:phosphatidylinositol binding"/>
    <property type="evidence" value="ECO:0007669"/>
    <property type="project" value="InterPro"/>
</dbReference>
<feature type="compositionally biased region" description="Polar residues" evidence="4">
    <location>
        <begin position="128"/>
        <end position="164"/>
    </location>
</feature>
<evidence type="ECO:0000313" key="8">
    <source>
        <dbReference type="EMBL" id="EFA75615.1"/>
    </source>
</evidence>
<evidence type="ECO:0000256" key="2">
    <source>
        <dbReference type="PIRSR" id="PIRSR630564-1"/>
    </source>
</evidence>
<dbReference type="PROSITE" id="PS50195">
    <property type="entry name" value="PX"/>
    <property type="match status" value="1"/>
</dbReference>
<name>D3BT00_HETP5</name>
<comment type="caution">
    <text evidence="8">The sequence shown here is derived from an EMBL/GenBank/DDBJ whole genome shotgun (WGS) entry which is preliminary data.</text>
</comment>
<feature type="active site" description="Phosphocysteine intermediate" evidence="2">
    <location>
        <position position="1121"/>
    </location>
</feature>
<proteinExistence type="inferred from homology"/>
<feature type="domain" description="PX" evidence="6">
    <location>
        <begin position="258"/>
        <end position="369"/>
    </location>
</feature>
<sequence>MFNNSDTNNNNNIKNENNDKNEELNAVAPSEETFSKRANRIVSLVIDNKEHLEEEEDDSSFSETSSSGDDEEEDEERNDGFTETGFFKISTASIPTNTVTNTTTAIPLSEKTNNNINNNSNNININITTKPRSSSVEYSASPSKLNNPYNVTSAHTTSDDSNLGESDFKSRREVRSSSSVAAPPSGGWTRGKITPSNSSLQLSGGNDSEADGNKTSLNRGSSRLFTGTASRGGLASSKKFVNPSHYSSSVMVPVDKSSQFSLVISSTETVETSKKSYTVYVINVKSNDIVWTIVRRYKHVRAFSLKIQNEVPSLTAFDFPSKKIIGNMNPQFIKQRCNQLQLFFNAICESNLAKQSRNLKVFLDPNFSPSLKSITNPSKEGYLYLLIQRSSLSRKKRKWKKVYCVVVNANLFFWKTRNQYAEAKGVINLRHATAKITHTLDKLCVEVKIQEADSGAIRHKQFKSSVSSNSLALSCTGSREEDQDEEKYFLCSESEQKLVQWLETINKEINTAQNNLTASILFMQQQQQQQHQAITPIPNSTSTTTTTATTITTVNIPAPPPIPLSLSRSVLSKSMKLDSSLSNSQQRQLKTNPVPVKNNQQQDGDSNNNNIMTELQDESSYRVFIQNQEWSIDNHIVDSTTRFKFVFAELIISVDKGKGYKPTKDTINLLEATLSYKSVYNQESTIQQKNNNNNNNLDLNISNNNSNSNSNSNNSTSTFVMATPSTSSIHPSFSPIALGVSKIPNTPSSSNIPKHLIDKLKSKSNEIILLPSENIVFYSESIIHVHGNSGTIGRITLTNFRLYFAPYYGSKMSKKCETEGISVPLGMIEDIVKCTGFTPDKLKYYAFEIKCKDFHRIRFMHLPGSSQQKANSRLYEIFEPLIFSSEYSKLFCFASNNISNLDQSKGWNIYNPSEEYQRMGIPNESWRVTNFNNDYYYSPTYPSTMVVPKRITDLELINITSFRSKGRLPVLVWKHPKEYAVIVRSSQPVIGVTGKRCLEDEKLIENIRLANLDSERVYIMDARPQINAVANQVMGMGYEGTKSTYSNCVLKFLNIENIHKMREAQKKLFKTSMYEKEYDRYQLKLEKATNIWLEHIRSILCGVTEIVDVIRYLKSSVIIHCSDGWDRTSQLCALAELLLDPAYRTIVGFQKLIEKEWLSFGHKFESRIGQGSRVEKHTAIEHSPVFLQFIDCVYQILIQNPQRFEFNQQYLMEIIHHLYSCRFGTFLYDSEAERVTNELSKKTQSLWSYLNAHTSQWRNSSYQSNPEILSVDTMNLQLWNQYYLYWLLTKSEGLKVSFDEQRMNQKKEKNVIGLDS</sequence>
<dbReference type="InterPro" id="IPR003595">
    <property type="entry name" value="Tyr_Pase_cat"/>
</dbReference>
<dbReference type="InterPro" id="IPR001683">
    <property type="entry name" value="PX_dom"/>
</dbReference>
<gene>
    <name evidence="8" type="ORF">PPL_11121</name>
</gene>
<reference evidence="8 9" key="1">
    <citation type="journal article" date="2011" name="Genome Res.">
        <title>Phylogeny-wide analysis of social amoeba genomes highlights ancient origins for complex intercellular communication.</title>
        <authorList>
            <person name="Heidel A.J."/>
            <person name="Lawal H.M."/>
            <person name="Felder M."/>
            <person name="Schilde C."/>
            <person name="Helps N.R."/>
            <person name="Tunggal B."/>
            <person name="Rivero F."/>
            <person name="John U."/>
            <person name="Schleicher M."/>
            <person name="Eichinger L."/>
            <person name="Platzer M."/>
            <person name="Noegel A.A."/>
            <person name="Schaap P."/>
            <person name="Gloeckner G."/>
        </authorList>
    </citation>
    <scope>NUCLEOTIDE SEQUENCE [LARGE SCALE GENOMIC DNA]</scope>
    <source>
        <strain evidence="9">ATCC 26659 / Pp 5 / PN500</strain>
    </source>
</reference>
<dbReference type="PANTHER" id="PTHR10807:SF126">
    <property type="entry name" value="PHOSPHATIDYLINOSITOL-3-PHOSPHATASE"/>
    <property type="match status" value="1"/>
</dbReference>
<dbReference type="SUPFAM" id="SSF50729">
    <property type="entry name" value="PH domain-like"/>
    <property type="match status" value="2"/>
</dbReference>
<dbReference type="Gene3D" id="3.30.1520.10">
    <property type="entry name" value="Phox-like domain"/>
    <property type="match status" value="1"/>
</dbReference>
<feature type="compositionally biased region" description="Low complexity" evidence="4">
    <location>
        <begin position="176"/>
        <end position="185"/>
    </location>
</feature>
<dbReference type="InterPro" id="IPR010569">
    <property type="entry name" value="Myotubularin-like_Pase_dom"/>
</dbReference>
<dbReference type="Pfam" id="PF06602">
    <property type="entry name" value="Myotub-related"/>
    <property type="match status" value="1"/>
</dbReference>
<feature type="compositionally biased region" description="Low complexity" evidence="4">
    <location>
        <begin position="690"/>
        <end position="715"/>
    </location>
</feature>
<dbReference type="PROSITE" id="PS50003">
    <property type="entry name" value="PH_DOMAIN"/>
    <property type="match status" value="1"/>
</dbReference>
<feature type="binding site" evidence="3">
    <location>
        <begin position="1121"/>
        <end position="1127"/>
    </location>
    <ligand>
        <name>substrate</name>
    </ligand>
</feature>
<comment type="similarity">
    <text evidence="1">Belongs to the protein-tyrosine phosphatase family. Non-receptor class myotubularin subfamily.</text>
</comment>
<accession>D3BT00</accession>
<dbReference type="GO" id="GO:0046856">
    <property type="term" value="P:phosphatidylinositol dephosphorylation"/>
    <property type="evidence" value="ECO:0007669"/>
    <property type="project" value="TreeGrafter"/>
</dbReference>
<dbReference type="Gene3D" id="2.30.29.30">
    <property type="entry name" value="Pleckstrin-homology domain (PH domain)/Phosphotyrosine-binding domain (PTB)"/>
    <property type="match status" value="2"/>
</dbReference>
<dbReference type="PANTHER" id="PTHR10807">
    <property type="entry name" value="MYOTUBULARIN-RELATED"/>
    <property type="match status" value="1"/>
</dbReference>
<dbReference type="InterPro" id="IPR036871">
    <property type="entry name" value="PX_dom_sf"/>
</dbReference>
<dbReference type="GO" id="GO:0005737">
    <property type="term" value="C:cytoplasm"/>
    <property type="evidence" value="ECO:0007669"/>
    <property type="project" value="TreeGrafter"/>
</dbReference>
<keyword evidence="9" id="KW-1185">Reference proteome</keyword>
<feature type="domain" description="PH" evidence="5">
    <location>
        <begin position="376"/>
        <end position="510"/>
    </location>
</feature>
<dbReference type="InterPro" id="IPR011993">
    <property type="entry name" value="PH-like_dom_sf"/>
</dbReference>
<evidence type="ECO:0000259" key="7">
    <source>
        <dbReference type="PROSITE" id="PS51339"/>
    </source>
</evidence>
<feature type="compositionally biased region" description="Polar residues" evidence="4">
    <location>
        <begin position="194"/>
        <end position="206"/>
    </location>
</feature>
<dbReference type="SUPFAM" id="SSF64268">
    <property type="entry name" value="PX domain"/>
    <property type="match status" value="1"/>
</dbReference>
<evidence type="ECO:0000256" key="4">
    <source>
        <dbReference type="SAM" id="MobiDB-lite"/>
    </source>
</evidence>
<evidence type="ECO:0000256" key="1">
    <source>
        <dbReference type="ARBA" id="ARBA00007471"/>
    </source>
</evidence>
<dbReference type="SUPFAM" id="SSF52799">
    <property type="entry name" value="(Phosphotyrosine protein) phosphatases II"/>
    <property type="match status" value="1"/>
</dbReference>
<dbReference type="InterPro" id="IPR030564">
    <property type="entry name" value="Myotubularin"/>
</dbReference>
<feature type="compositionally biased region" description="Basic and acidic residues" evidence="4">
    <location>
        <begin position="166"/>
        <end position="175"/>
    </location>
</feature>
<dbReference type="GO" id="GO:0016020">
    <property type="term" value="C:membrane"/>
    <property type="evidence" value="ECO:0007669"/>
    <property type="project" value="TreeGrafter"/>
</dbReference>